<reference evidence="2 3" key="2">
    <citation type="journal article" date="2011" name="Stand. Genomic Sci.">
        <title>Complete genome sequence of Mahella australiensis type strain (50-1 BON).</title>
        <authorList>
            <person name="Sikorski J."/>
            <person name="Teshima H."/>
            <person name="Nolan M."/>
            <person name="Lucas S."/>
            <person name="Hammon N."/>
            <person name="Deshpande S."/>
            <person name="Cheng J.F."/>
            <person name="Pitluck S."/>
            <person name="Liolios K."/>
            <person name="Pagani I."/>
            <person name="Ivanova N."/>
            <person name="Huntemann M."/>
            <person name="Mavromatis K."/>
            <person name="Ovchinikova G."/>
            <person name="Pati A."/>
            <person name="Tapia R."/>
            <person name="Han C."/>
            <person name="Goodwin L."/>
            <person name="Chen A."/>
            <person name="Palaniappan K."/>
            <person name="Land M."/>
            <person name="Hauser L."/>
            <person name="Ngatchou-Djao O.D."/>
            <person name="Rohde M."/>
            <person name="Pukall R."/>
            <person name="Spring S."/>
            <person name="Abt B."/>
            <person name="Goker M."/>
            <person name="Detter J.C."/>
            <person name="Woyke T."/>
            <person name="Bristow J."/>
            <person name="Markowitz V."/>
            <person name="Hugenholtz P."/>
            <person name="Eisen J.A."/>
            <person name="Kyrpides N.C."/>
            <person name="Klenk H.P."/>
            <person name="Lapidus A."/>
        </authorList>
    </citation>
    <scope>NUCLEOTIDE SEQUENCE [LARGE SCALE GENOMIC DNA]</scope>
    <source>
        <strain evidence="3">DSM 15567 / CIP 107919 / 50-1 BON</strain>
    </source>
</reference>
<dbReference type="STRING" id="697281.Mahau_0478"/>
<sequence>MGVSGYQLIIGLAIGITLLILMIVKTRIHTFFALIISSVVTAALCGVPMDKIVSMVTTGFGNTLASIGIVVGLGILIGEVFEMSGAGEKMANTFIKIFGEGREEWALAITGFIISIPVFSDTAMLILFPIAKALSRKTKKSIVLLGMCLMYSAVITHTLVPPTPGPLAAAEQFGVPLGNMILWGVIVSIPIMIAIIFYYRYMGSKIYILPEEESENVIKDEKELPSTIASFTPILLPILLIVMNTVLTATGIENSVVEILKFIGTPVIALSISLLVSLFLLTKGMSRKEVLSRMDNGIKNAGIILLVTGGGGALGYILKESGAGDYLAQTIANTSIPPLLIPFLIASVVRVIQGSITVSIITAASISAPILLNIPGVSMTFAAISCCVGALSLSYFNDSGFWVQSNLMKLRNTKEQVLACSLQSPIAWITGFIMLMILNALFGNIV</sequence>
<feature type="transmembrane region" description="Helical" evidence="1">
    <location>
        <begin position="6"/>
        <end position="24"/>
    </location>
</feature>
<keyword evidence="1" id="KW-1133">Transmembrane helix</keyword>
<evidence type="ECO:0000313" key="3">
    <source>
        <dbReference type="Proteomes" id="UP000008457"/>
    </source>
</evidence>
<dbReference type="AlphaFoldDB" id="F3ZYU6"/>
<dbReference type="Proteomes" id="UP000008457">
    <property type="component" value="Chromosome"/>
</dbReference>
<dbReference type="RefSeq" id="WP_013780124.1">
    <property type="nucleotide sequence ID" value="NC_015520.1"/>
</dbReference>
<proteinExistence type="predicted"/>
<feature type="transmembrane region" description="Helical" evidence="1">
    <location>
        <begin position="180"/>
        <end position="199"/>
    </location>
</feature>
<evidence type="ECO:0000313" key="2">
    <source>
        <dbReference type="EMBL" id="AEE95691.1"/>
    </source>
</evidence>
<feature type="transmembrane region" description="Helical" evidence="1">
    <location>
        <begin position="370"/>
        <end position="396"/>
    </location>
</feature>
<evidence type="ECO:0000256" key="1">
    <source>
        <dbReference type="SAM" id="Phobius"/>
    </source>
</evidence>
<feature type="transmembrane region" description="Helical" evidence="1">
    <location>
        <begin position="105"/>
        <end position="130"/>
    </location>
</feature>
<name>F3ZYU6_MAHA5</name>
<dbReference type="PANTHER" id="PTHR30354">
    <property type="entry name" value="GNT FAMILY GLUCONATE TRANSPORTER"/>
    <property type="match status" value="1"/>
</dbReference>
<dbReference type="NCBIfam" id="TIGR00791">
    <property type="entry name" value="gntP"/>
    <property type="match status" value="1"/>
</dbReference>
<dbReference type="PIRSF" id="PIRSF002746">
    <property type="entry name" value="Gluconate_transporter"/>
    <property type="match status" value="1"/>
</dbReference>
<protein>
    <submittedName>
        <fullName evidence="2">Gluconate transporter</fullName>
    </submittedName>
</protein>
<dbReference type="Pfam" id="PF02447">
    <property type="entry name" value="GntP_permease"/>
    <property type="match status" value="1"/>
</dbReference>
<dbReference type="eggNOG" id="COG2610">
    <property type="taxonomic scope" value="Bacteria"/>
</dbReference>
<feature type="transmembrane region" description="Helical" evidence="1">
    <location>
        <begin position="259"/>
        <end position="281"/>
    </location>
</feature>
<dbReference type="EMBL" id="CP002360">
    <property type="protein sequence ID" value="AEE95691.1"/>
    <property type="molecule type" value="Genomic_DNA"/>
</dbReference>
<feature type="transmembrane region" description="Helical" evidence="1">
    <location>
        <begin position="416"/>
        <end position="442"/>
    </location>
</feature>
<dbReference type="GO" id="GO:0015128">
    <property type="term" value="F:gluconate transmembrane transporter activity"/>
    <property type="evidence" value="ECO:0007669"/>
    <property type="project" value="InterPro"/>
</dbReference>
<feature type="transmembrane region" description="Helical" evidence="1">
    <location>
        <begin position="31"/>
        <end position="49"/>
    </location>
</feature>
<dbReference type="GO" id="GO:0005886">
    <property type="term" value="C:plasma membrane"/>
    <property type="evidence" value="ECO:0007669"/>
    <property type="project" value="TreeGrafter"/>
</dbReference>
<keyword evidence="1" id="KW-0812">Transmembrane</keyword>
<feature type="transmembrane region" description="Helical" evidence="1">
    <location>
        <begin position="301"/>
        <end position="319"/>
    </location>
</feature>
<keyword evidence="3" id="KW-1185">Reference proteome</keyword>
<dbReference type="KEGG" id="mas:Mahau_0478"/>
<dbReference type="HOGENOM" id="CLU_027949_0_2_9"/>
<gene>
    <name evidence="2" type="ordered locus">Mahau_0478</name>
</gene>
<dbReference type="InterPro" id="IPR003474">
    <property type="entry name" value="Glcn_transporter"/>
</dbReference>
<feature type="transmembrane region" description="Helical" evidence="1">
    <location>
        <begin position="339"/>
        <end position="363"/>
    </location>
</feature>
<accession>F3ZYU6</accession>
<feature type="transmembrane region" description="Helical" evidence="1">
    <location>
        <begin position="228"/>
        <end position="247"/>
    </location>
</feature>
<dbReference type="OrthoDB" id="9787129at2"/>
<dbReference type="PANTHER" id="PTHR30354:SF11">
    <property type="entry name" value="PERMEASE"/>
    <property type="match status" value="1"/>
</dbReference>
<keyword evidence="1" id="KW-0472">Membrane</keyword>
<feature type="transmembrane region" description="Helical" evidence="1">
    <location>
        <begin position="142"/>
        <end position="160"/>
    </location>
</feature>
<reference evidence="3" key="1">
    <citation type="submission" date="2010-11" db="EMBL/GenBank/DDBJ databases">
        <title>The complete genome of Mahella australiensis DSM 15567.</title>
        <authorList>
            <consortium name="US DOE Joint Genome Institute (JGI-PGF)"/>
            <person name="Lucas S."/>
            <person name="Copeland A."/>
            <person name="Lapidus A."/>
            <person name="Bruce D."/>
            <person name="Goodwin L."/>
            <person name="Pitluck S."/>
            <person name="Kyrpides N."/>
            <person name="Mavromatis K."/>
            <person name="Pagani I."/>
            <person name="Ivanova N."/>
            <person name="Teshima H."/>
            <person name="Brettin T."/>
            <person name="Detter J.C."/>
            <person name="Han C."/>
            <person name="Tapia R."/>
            <person name="Land M."/>
            <person name="Hauser L."/>
            <person name="Markowitz V."/>
            <person name="Cheng J.-F."/>
            <person name="Hugenholtz P."/>
            <person name="Woyke T."/>
            <person name="Wu D."/>
            <person name="Spring S."/>
            <person name="Pukall R."/>
            <person name="Steenblock K."/>
            <person name="Schneider S."/>
            <person name="Klenk H.-P."/>
            <person name="Eisen J.A."/>
        </authorList>
    </citation>
    <scope>NUCLEOTIDE SEQUENCE [LARGE SCALE GENOMIC DNA]</scope>
    <source>
        <strain evidence="3">DSM 15567 / CIP 107919 / 50-1 BON</strain>
    </source>
</reference>
<organism evidence="2 3">
    <name type="scientific">Mahella australiensis (strain DSM 15567 / CIP 107919 / 50-1 BON)</name>
    <dbReference type="NCBI Taxonomy" id="697281"/>
    <lineage>
        <taxon>Bacteria</taxon>
        <taxon>Bacillati</taxon>
        <taxon>Bacillota</taxon>
        <taxon>Clostridia</taxon>
        <taxon>Thermoanaerobacterales</taxon>
        <taxon>Thermoanaerobacterales Family IV. Incertae Sedis</taxon>
        <taxon>Mahella</taxon>
    </lineage>
</organism>